<dbReference type="HOGENOM" id="CLU_099506_0_0_1"/>
<feature type="region of interest" description="Disordered" evidence="1">
    <location>
        <begin position="1"/>
        <end position="30"/>
    </location>
</feature>
<evidence type="ECO:0000313" key="2">
    <source>
        <dbReference type="EMBL" id="EXM12353.1"/>
    </source>
</evidence>
<reference evidence="2" key="2">
    <citation type="submission" date="2014-03" db="EMBL/GenBank/DDBJ databases">
        <title>The Genome Annotation of Fusarium oxysporum Cotton.</title>
        <authorList>
            <consortium name="The Broad Institute Genomics Platform"/>
            <person name="Ma L.-J."/>
            <person name="Corby-Kistler H."/>
            <person name="Broz K."/>
            <person name="Gale L.R."/>
            <person name="Jonkers W."/>
            <person name="O'Donnell K."/>
            <person name="Ploetz R."/>
            <person name="Steinberg C."/>
            <person name="Schwartz D.C."/>
            <person name="VanEtten H."/>
            <person name="Zhou S."/>
            <person name="Young S.K."/>
            <person name="Zeng Q."/>
            <person name="Gargeya S."/>
            <person name="Fitzgerald M."/>
            <person name="Abouelleil A."/>
            <person name="Alvarado L."/>
            <person name="Chapman S.B."/>
            <person name="Gainer-Dewar J."/>
            <person name="Goldberg J."/>
            <person name="Griggs A."/>
            <person name="Gujja S."/>
            <person name="Hansen M."/>
            <person name="Howarth C."/>
            <person name="Imamovic A."/>
            <person name="Ireland A."/>
            <person name="Larimer J."/>
            <person name="McCowan C."/>
            <person name="Murphy C."/>
            <person name="Pearson M."/>
            <person name="Poon T.W."/>
            <person name="Priest M."/>
            <person name="Roberts A."/>
            <person name="Saif S."/>
            <person name="Shea T."/>
            <person name="Sykes S."/>
            <person name="Wortman J."/>
            <person name="Nusbaum C."/>
            <person name="Birren B."/>
        </authorList>
    </citation>
    <scope>NUCLEOTIDE SEQUENCE</scope>
    <source>
        <strain evidence="2">25433</strain>
    </source>
</reference>
<dbReference type="AlphaFoldDB" id="X0KFT9"/>
<dbReference type="OrthoDB" id="10584682at2759"/>
<name>X0KFT9_FUSOX</name>
<proteinExistence type="predicted"/>
<dbReference type="Proteomes" id="UP000030701">
    <property type="component" value="Unassembled WGS sequence"/>
</dbReference>
<feature type="compositionally biased region" description="Basic and acidic residues" evidence="1">
    <location>
        <begin position="16"/>
        <end position="30"/>
    </location>
</feature>
<feature type="region of interest" description="Disordered" evidence="1">
    <location>
        <begin position="134"/>
        <end position="155"/>
    </location>
</feature>
<protein>
    <submittedName>
        <fullName evidence="2">Bloom syndrome protein</fullName>
    </submittedName>
</protein>
<sequence length="155" mass="17281">MDKLIQQNDKNFIRATNERSPKEKRSEVKKREELTQVITQAYAQGLDTDEDEVRLDDLIVEIQAVEHVLLKTIDGTGPDVADFIGTVQKPTHGRLPASVIVKDTQPMFQKSANMSMMSNVTTLAGEMGTRVAHDTQLPKASENRQYPATSRVEAS</sequence>
<reference evidence="2" key="1">
    <citation type="submission" date="2011-11" db="EMBL/GenBank/DDBJ databases">
        <title>The Genome Sequence of Fusarium oxysporum Cotton.</title>
        <authorList>
            <consortium name="The Broad Institute Genome Sequencing Platform"/>
            <person name="Ma L.-J."/>
            <person name="Gale L.R."/>
            <person name="Schwartz D.C."/>
            <person name="Zhou S."/>
            <person name="Corby-Kistler H."/>
            <person name="Young S.K."/>
            <person name="Zeng Q."/>
            <person name="Gargeya S."/>
            <person name="Fitzgerald M."/>
            <person name="Haas B."/>
            <person name="Abouelleil A."/>
            <person name="Alvarado L."/>
            <person name="Arachchi H.M."/>
            <person name="Berlin A."/>
            <person name="Brown A."/>
            <person name="Chapman S.B."/>
            <person name="Chen Z."/>
            <person name="Dunbar C."/>
            <person name="Freedman E."/>
            <person name="Gearin G."/>
            <person name="Goldberg J."/>
            <person name="Griggs A."/>
            <person name="Gujja S."/>
            <person name="Heiman D."/>
            <person name="Howarth C."/>
            <person name="Larson L."/>
            <person name="Lui A."/>
            <person name="MacDonald P.J.P."/>
            <person name="Montmayeur A."/>
            <person name="Murphy C."/>
            <person name="Neiman D."/>
            <person name="Pearson M."/>
            <person name="Priest M."/>
            <person name="Roberts A."/>
            <person name="Saif S."/>
            <person name="Shea T."/>
            <person name="Shenoy N."/>
            <person name="Sisk P."/>
            <person name="Stolte C."/>
            <person name="Sykes S."/>
            <person name="Wortman J."/>
            <person name="Nusbaum C."/>
            <person name="Birren B."/>
        </authorList>
    </citation>
    <scope>NUCLEOTIDE SEQUENCE [LARGE SCALE GENOMIC DNA]</scope>
    <source>
        <strain evidence="2">25433</strain>
    </source>
</reference>
<organism evidence="2">
    <name type="scientific">Fusarium oxysporum f. sp. vasinfectum 25433</name>
    <dbReference type="NCBI Taxonomy" id="1089449"/>
    <lineage>
        <taxon>Eukaryota</taxon>
        <taxon>Fungi</taxon>
        <taxon>Dikarya</taxon>
        <taxon>Ascomycota</taxon>
        <taxon>Pezizomycotina</taxon>
        <taxon>Sordariomycetes</taxon>
        <taxon>Hypocreomycetidae</taxon>
        <taxon>Hypocreales</taxon>
        <taxon>Nectriaceae</taxon>
        <taxon>Fusarium</taxon>
        <taxon>Fusarium oxysporum species complex</taxon>
    </lineage>
</organism>
<evidence type="ECO:0000256" key="1">
    <source>
        <dbReference type="SAM" id="MobiDB-lite"/>
    </source>
</evidence>
<dbReference type="EMBL" id="KK035635">
    <property type="protein sequence ID" value="EXM12353.1"/>
    <property type="molecule type" value="Genomic_DNA"/>
</dbReference>
<feature type="compositionally biased region" description="Polar residues" evidence="1">
    <location>
        <begin position="1"/>
        <end position="10"/>
    </location>
</feature>
<accession>X0KFT9</accession>
<gene>
    <name evidence="2" type="ORF">FOTG_19145</name>
</gene>